<organism evidence="1 2">
    <name type="scientific">Paenibacillus antri</name>
    <dbReference type="NCBI Taxonomy" id="2582848"/>
    <lineage>
        <taxon>Bacteria</taxon>
        <taxon>Bacillati</taxon>
        <taxon>Bacillota</taxon>
        <taxon>Bacilli</taxon>
        <taxon>Bacillales</taxon>
        <taxon>Paenibacillaceae</taxon>
        <taxon>Paenibacillus</taxon>
    </lineage>
</organism>
<keyword evidence="2" id="KW-1185">Reference proteome</keyword>
<dbReference type="Pfam" id="PF07366">
    <property type="entry name" value="SnoaL"/>
    <property type="match status" value="1"/>
</dbReference>
<proteinExistence type="predicted"/>
<gene>
    <name evidence="1" type="ORF">FE782_19100</name>
</gene>
<evidence type="ECO:0000313" key="2">
    <source>
        <dbReference type="Proteomes" id="UP000309676"/>
    </source>
</evidence>
<sequence>MKVEDNKELVRRFYETIEREDYAALESFCHEDFVFYPQVDTRFRGVEGLKESEKKNFAAFPGFKMPIEGMVAEGDRVAVYLIFEGTHTGIPLLGVPATGNRVRFSLMMLLRIADGKIIEKRSHIDVHDVLRQLTANS</sequence>
<dbReference type="InterPro" id="IPR009959">
    <property type="entry name" value="Cyclase_SnoaL-like"/>
</dbReference>
<name>A0A5R9GDT0_9BACL</name>
<dbReference type="Proteomes" id="UP000309676">
    <property type="component" value="Unassembled WGS sequence"/>
</dbReference>
<dbReference type="PANTHER" id="PTHR38436:SF1">
    <property type="entry name" value="ESTER CYCLASE"/>
    <property type="match status" value="1"/>
</dbReference>
<dbReference type="GO" id="GO:0030638">
    <property type="term" value="P:polyketide metabolic process"/>
    <property type="evidence" value="ECO:0007669"/>
    <property type="project" value="InterPro"/>
</dbReference>
<dbReference type="AlphaFoldDB" id="A0A5R9GDT0"/>
<reference evidence="1 2" key="1">
    <citation type="submission" date="2019-05" db="EMBL/GenBank/DDBJ databases">
        <authorList>
            <person name="Narsing Rao M.P."/>
            <person name="Li W.J."/>
        </authorList>
    </citation>
    <scope>NUCLEOTIDE SEQUENCE [LARGE SCALE GENOMIC DNA]</scope>
    <source>
        <strain evidence="1 2">SYSU_K30003</strain>
    </source>
</reference>
<dbReference type="OrthoDB" id="7876517at2"/>
<accession>A0A5R9GDT0</accession>
<dbReference type="PANTHER" id="PTHR38436">
    <property type="entry name" value="POLYKETIDE CYCLASE SNOAL-LIKE DOMAIN"/>
    <property type="match status" value="1"/>
</dbReference>
<protein>
    <submittedName>
        <fullName evidence="1">Ester cyclase</fullName>
    </submittedName>
</protein>
<dbReference type="SUPFAM" id="SSF54427">
    <property type="entry name" value="NTF2-like"/>
    <property type="match status" value="1"/>
</dbReference>
<dbReference type="InterPro" id="IPR032710">
    <property type="entry name" value="NTF2-like_dom_sf"/>
</dbReference>
<dbReference type="RefSeq" id="WP_138195837.1">
    <property type="nucleotide sequence ID" value="NZ_VCIW01000013.1"/>
</dbReference>
<dbReference type="EMBL" id="VCIW01000013">
    <property type="protein sequence ID" value="TLS50803.1"/>
    <property type="molecule type" value="Genomic_DNA"/>
</dbReference>
<dbReference type="Gene3D" id="3.10.450.50">
    <property type="match status" value="1"/>
</dbReference>
<evidence type="ECO:0000313" key="1">
    <source>
        <dbReference type="EMBL" id="TLS50803.1"/>
    </source>
</evidence>
<comment type="caution">
    <text evidence="1">The sequence shown here is derived from an EMBL/GenBank/DDBJ whole genome shotgun (WGS) entry which is preliminary data.</text>
</comment>